<evidence type="ECO:0000259" key="4">
    <source>
        <dbReference type="Pfam" id="PF13505"/>
    </source>
</evidence>
<evidence type="ECO:0000256" key="2">
    <source>
        <dbReference type="SAM" id="MobiDB-lite"/>
    </source>
</evidence>
<dbReference type="Pfam" id="PF13505">
    <property type="entry name" value="OMP_b-brl"/>
    <property type="match status" value="1"/>
</dbReference>
<dbReference type="RefSeq" id="WP_169606868.1">
    <property type="nucleotide sequence ID" value="NZ_CP051682.1"/>
</dbReference>
<dbReference type="InterPro" id="IPR011250">
    <property type="entry name" value="OMP/PagP_B-barrel"/>
</dbReference>
<keyword evidence="3" id="KW-1133">Transmembrane helix</keyword>
<evidence type="ECO:0000313" key="5">
    <source>
        <dbReference type="EMBL" id="QJD95862.1"/>
    </source>
</evidence>
<keyword evidence="1" id="KW-0732">Signal</keyword>
<organism evidence="5 6">
    <name type="scientific">Mucilaginibacter robiniae</name>
    <dbReference type="NCBI Taxonomy" id="2728022"/>
    <lineage>
        <taxon>Bacteria</taxon>
        <taxon>Pseudomonadati</taxon>
        <taxon>Bacteroidota</taxon>
        <taxon>Sphingobacteriia</taxon>
        <taxon>Sphingobacteriales</taxon>
        <taxon>Sphingobacteriaceae</taxon>
        <taxon>Mucilaginibacter</taxon>
    </lineage>
</organism>
<protein>
    <submittedName>
        <fullName evidence="5">Outer membrane beta-barrel protein</fullName>
    </submittedName>
</protein>
<feature type="region of interest" description="Disordered" evidence="2">
    <location>
        <begin position="126"/>
        <end position="163"/>
    </location>
</feature>
<dbReference type="EMBL" id="CP051682">
    <property type="protein sequence ID" value="QJD95862.1"/>
    <property type="molecule type" value="Genomic_DNA"/>
</dbReference>
<evidence type="ECO:0000256" key="1">
    <source>
        <dbReference type="ARBA" id="ARBA00022729"/>
    </source>
</evidence>
<dbReference type="SUPFAM" id="SSF56925">
    <property type="entry name" value="OMPA-like"/>
    <property type="match status" value="1"/>
</dbReference>
<feature type="compositionally biased region" description="Polar residues" evidence="2">
    <location>
        <begin position="126"/>
        <end position="161"/>
    </location>
</feature>
<feature type="domain" description="Outer membrane protein beta-barrel" evidence="4">
    <location>
        <begin position="308"/>
        <end position="503"/>
    </location>
</feature>
<dbReference type="InterPro" id="IPR027385">
    <property type="entry name" value="Beta-barrel_OMP"/>
</dbReference>
<name>A0A7L5DXM2_9SPHI</name>
<keyword evidence="6" id="KW-1185">Reference proteome</keyword>
<evidence type="ECO:0000256" key="3">
    <source>
        <dbReference type="SAM" id="Phobius"/>
    </source>
</evidence>
<feature type="region of interest" description="Disordered" evidence="2">
    <location>
        <begin position="272"/>
        <end position="314"/>
    </location>
</feature>
<gene>
    <name evidence="5" type="ORF">HH214_08235</name>
</gene>
<feature type="transmembrane region" description="Helical" evidence="3">
    <location>
        <begin position="58"/>
        <end position="79"/>
    </location>
</feature>
<dbReference type="KEGG" id="mrob:HH214_08235"/>
<sequence>MKKSAWYHKLWRKKLDSLPVQNNADSAWADMSKLLDEHLPAANTGAGNKLVKPFGTKLISLLGYIVPAAAMVGAGTYLASHTTIISKTKPVKVKPTHYQHKPHEVISNDSINSIQDTLTNPADSSAMFQAQQSDSIRATGNDENAITTPQNNSLPTLSGTPKGNPIAGMNAPVGTTPNQVYTPSALLRKRSGLSGRTTTGSLSHNQHTLKPSANVQPQVTSALFMSSSASSHKTQPRVTGSSVDYTTAQQPTGTNNTAPMAVVGSALTNNTTAQQNSKADAQLRENSKKLKTVASSTKNKTDKNKLPKQSSQSNFHFGLEGGLNTASLGKSFYAGAFGSYQIGKQWLIGTGLRLDAARALSGQHSYNYGTQDSTAFTITDTRKITTLSIPVRLTYQLTDRISLYAEPQLSFVTHQGSVSTKLGTIANRRDTLGHTSSIDSAFKRNSLNNKVSVGIAAGISVRVSGSFYIDGRLLQNLTPYKVNTGLGNYQQRYRTIQIGVRYNIK</sequence>
<dbReference type="AlphaFoldDB" id="A0A7L5DXM2"/>
<evidence type="ECO:0000313" key="6">
    <source>
        <dbReference type="Proteomes" id="UP000503278"/>
    </source>
</evidence>
<accession>A0A7L5DXM2</accession>
<keyword evidence="3" id="KW-0472">Membrane</keyword>
<reference evidence="5 6" key="1">
    <citation type="submission" date="2020-04" db="EMBL/GenBank/DDBJ databases">
        <title>Genome sequencing of novel species.</title>
        <authorList>
            <person name="Heo J."/>
            <person name="Kim S.-J."/>
            <person name="Kim J.-S."/>
            <person name="Hong S.-B."/>
            <person name="Kwon S.-W."/>
        </authorList>
    </citation>
    <scope>NUCLEOTIDE SEQUENCE [LARGE SCALE GENOMIC DNA]</scope>
    <source>
        <strain evidence="5 6">F39-2</strain>
    </source>
</reference>
<keyword evidence="3" id="KW-0812">Transmembrane</keyword>
<feature type="region of interest" description="Disordered" evidence="2">
    <location>
        <begin position="225"/>
        <end position="257"/>
    </location>
</feature>
<proteinExistence type="predicted"/>
<feature type="compositionally biased region" description="Polar residues" evidence="2">
    <location>
        <begin position="232"/>
        <end position="257"/>
    </location>
</feature>
<dbReference type="Proteomes" id="UP000503278">
    <property type="component" value="Chromosome"/>
</dbReference>
<feature type="region of interest" description="Disordered" evidence="2">
    <location>
        <begin position="194"/>
        <end position="213"/>
    </location>
</feature>